<evidence type="ECO:0000313" key="15">
    <source>
        <dbReference type="Proteomes" id="UP000001074"/>
    </source>
</evidence>
<evidence type="ECO:0000256" key="3">
    <source>
        <dbReference type="ARBA" id="ARBA00022692"/>
    </source>
</evidence>
<keyword evidence="4" id="KW-0732">Signal</keyword>
<feature type="region of interest" description="Disordered" evidence="11">
    <location>
        <begin position="208"/>
        <end position="232"/>
    </location>
</feature>
<dbReference type="InterPro" id="IPR036179">
    <property type="entry name" value="Ig-like_dom_sf"/>
</dbReference>
<accession>G1PK32</accession>
<keyword evidence="7 12" id="KW-0472">Membrane</keyword>
<dbReference type="InterPro" id="IPR003599">
    <property type="entry name" value="Ig_sub"/>
</dbReference>
<keyword evidence="15" id="KW-1185">Reference proteome</keyword>
<feature type="region of interest" description="Disordered" evidence="11">
    <location>
        <begin position="319"/>
        <end position="338"/>
    </location>
</feature>
<dbReference type="Ensembl" id="ENSMLUT00000012220.2">
    <property type="protein sequence ID" value="ENSMLUP00000011133.2"/>
    <property type="gene ID" value="ENSMLUG00000029268.1"/>
</dbReference>
<dbReference type="EMBL" id="AAPE02056334">
    <property type="status" value="NOT_ANNOTATED_CDS"/>
    <property type="molecule type" value="Genomic_DNA"/>
</dbReference>
<keyword evidence="9" id="KW-0325">Glycoprotein</keyword>
<keyword evidence="6 12" id="KW-1133">Transmembrane helix</keyword>
<dbReference type="GO" id="GO:0002764">
    <property type="term" value="P:immune response-regulating signaling pathway"/>
    <property type="evidence" value="ECO:0007669"/>
    <property type="project" value="TreeGrafter"/>
</dbReference>
<evidence type="ECO:0000256" key="12">
    <source>
        <dbReference type="SAM" id="Phobius"/>
    </source>
</evidence>
<dbReference type="SUPFAM" id="SSF48726">
    <property type="entry name" value="Immunoglobulin"/>
    <property type="match status" value="2"/>
</dbReference>
<dbReference type="Pfam" id="PF13895">
    <property type="entry name" value="Ig_2"/>
    <property type="match status" value="1"/>
</dbReference>
<reference evidence="14 15" key="1">
    <citation type="journal article" date="2011" name="Nature">
        <title>A high-resolution map of human evolutionary constraint using 29 mammals.</title>
        <authorList>
            <person name="Lindblad-Toh K."/>
            <person name="Garber M."/>
            <person name="Zuk O."/>
            <person name="Lin M.F."/>
            <person name="Parker B.J."/>
            <person name="Washietl S."/>
            <person name="Kheradpour P."/>
            <person name="Ernst J."/>
            <person name="Jordan G."/>
            <person name="Mauceli E."/>
            <person name="Ward L.D."/>
            <person name="Lowe C.B."/>
            <person name="Holloway A.K."/>
            <person name="Clamp M."/>
            <person name="Gnerre S."/>
            <person name="Alfoldi J."/>
            <person name="Beal K."/>
            <person name="Chang J."/>
            <person name="Clawson H."/>
            <person name="Cuff J."/>
            <person name="Di Palma F."/>
            <person name="Fitzgerald S."/>
            <person name="Flicek P."/>
            <person name="Guttman M."/>
            <person name="Hubisz M.J."/>
            <person name="Jaffe D.B."/>
            <person name="Jungreis I."/>
            <person name="Kent W.J."/>
            <person name="Kostka D."/>
            <person name="Lara M."/>
            <person name="Martins A.L."/>
            <person name="Massingham T."/>
            <person name="Moltke I."/>
            <person name="Raney B.J."/>
            <person name="Rasmussen M.D."/>
            <person name="Robinson J."/>
            <person name="Stark A."/>
            <person name="Vilella A.J."/>
            <person name="Wen J."/>
            <person name="Xie X."/>
            <person name="Zody M.C."/>
            <person name="Baldwin J."/>
            <person name="Bloom T."/>
            <person name="Chin C.W."/>
            <person name="Heiman D."/>
            <person name="Nicol R."/>
            <person name="Nusbaum C."/>
            <person name="Young S."/>
            <person name="Wilkinson J."/>
            <person name="Worley K.C."/>
            <person name="Kovar C.L."/>
            <person name="Muzny D.M."/>
            <person name="Gibbs R.A."/>
            <person name="Cree A."/>
            <person name="Dihn H.H."/>
            <person name="Fowler G."/>
            <person name="Jhangiani S."/>
            <person name="Joshi V."/>
            <person name="Lee S."/>
            <person name="Lewis L.R."/>
            <person name="Nazareth L.V."/>
            <person name="Okwuonu G."/>
            <person name="Santibanez J."/>
            <person name="Warren W.C."/>
            <person name="Mardis E.R."/>
            <person name="Weinstock G.M."/>
            <person name="Wilson R.K."/>
            <person name="Delehaunty K."/>
            <person name="Dooling D."/>
            <person name="Fronik C."/>
            <person name="Fulton L."/>
            <person name="Fulton B."/>
            <person name="Graves T."/>
            <person name="Minx P."/>
            <person name="Sodergren E."/>
            <person name="Birney E."/>
            <person name="Margulies E.H."/>
            <person name="Herrero J."/>
            <person name="Green E.D."/>
            <person name="Haussler D."/>
            <person name="Siepel A."/>
            <person name="Goldman N."/>
            <person name="Pollard K.S."/>
            <person name="Pedersen J.S."/>
            <person name="Lander E.S."/>
            <person name="Kellis M."/>
        </authorList>
    </citation>
    <scope>NUCLEOTIDE SEQUENCE [LARGE SCALE GENOMIC DNA]</scope>
</reference>
<feature type="region of interest" description="Disordered" evidence="11">
    <location>
        <begin position="41"/>
        <end position="60"/>
    </location>
</feature>
<evidence type="ECO:0000256" key="11">
    <source>
        <dbReference type="SAM" id="MobiDB-lite"/>
    </source>
</evidence>
<dbReference type="GO" id="GO:0005886">
    <property type="term" value="C:plasma membrane"/>
    <property type="evidence" value="ECO:0007669"/>
    <property type="project" value="UniProtKB-SubCell"/>
</dbReference>
<sequence>CLGLSCGMSLLFSPGTFPKPTLWAEPDPVIPRGSPLTISCQGTSGASEYRLDKEGSPAPWKREKPLKPGDKVMFSIPHMTERDAGIYRCYYLSPDGWSEPSDLLELVVTGSYSKPSLSALPSPVVTSGGKVTLHCGSGEGFDRFILTKEGDHRLYWTLNSQRQPSGWSQALFPVGPVTPSNTGTFRCYGCYRNRPQVWSPASDPLELLVSGPSGGPRPSPTSTAALPPGRGASQQRLIHDITNVLGLKWYWIAVLVALFLLLSLLLFLLLRHRRQSKGRTSENLRRHSLSAQMDRGKAASNAPQDVTYAQLNLLALRQQTSAPPSSPSQEPSEEPSVYAALAIH</sequence>
<evidence type="ECO:0000256" key="5">
    <source>
        <dbReference type="ARBA" id="ARBA00022737"/>
    </source>
</evidence>
<dbReference type="InterPro" id="IPR050412">
    <property type="entry name" value="Ig-like_Receptors_ImmuneReg"/>
</dbReference>
<proteinExistence type="predicted"/>
<evidence type="ECO:0000256" key="4">
    <source>
        <dbReference type="ARBA" id="ARBA00022729"/>
    </source>
</evidence>
<dbReference type="SMART" id="SM00409">
    <property type="entry name" value="IG"/>
    <property type="match status" value="2"/>
</dbReference>
<feature type="transmembrane region" description="Helical" evidence="12">
    <location>
        <begin position="249"/>
        <end position="270"/>
    </location>
</feature>
<dbReference type="PANTHER" id="PTHR11738:SF179">
    <property type="entry name" value="LEUKOCYTE IMMUNOGLOBULIN-LIKE RECEPTOR SUBFAMILY A MEMBER 5"/>
    <property type="match status" value="1"/>
</dbReference>
<dbReference type="GO" id="GO:0032396">
    <property type="term" value="F:inhibitory MHC class I receptor activity"/>
    <property type="evidence" value="ECO:0007669"/>
    <property type="project" value="TreeGrafter"/>
</dbReference>
<evidence type="ECO:0000313" key="14">
    <source>
        <dbReference type="Ensembl" id="ENSMLUP00000011133.2"/>
    </source>
</evidence>
<evidence type="ECO:0000256" key="7">
    <source>
        <dbReference type="ARBA" id="ARBA00023136"/>
    </source>
</evidence>
<organism evidence="14 15">
    <name type="scientific">Myotis lucifugus</name>
    <name type="common">Little brown bat</name>
    <dbReference type="NCBI Taxonomy" id="59463"/>
    <lineage>
        <taxon>Eukaryota</taxon>
        <taxon>Metazoa</taxon>
        <taxon>Chordata</taxon>
        <taxon>Craniata</taxon>
        <taxon>Vertebrata</taxon>
        <taxon>Euteleostomi</taxon>
        <taxon>Mammalia</taxon>
        <taxon>Eutheria</taxon>
        <taxon>Laurasiatheria</taxon>
        <taxon>Chiroptera</taxon>
        <taxon>Yangochiroptera</taxon>
        <taxon>Vespertilionidae</taxon>
        <taxon>Myotis</taxon>
    </lineage>
</organism>
<evidence type="ECO:0000256" key="9">
    <source>
        <dbReference type="ARBA" id="ARBA00023180"/>
    </source>
</evidence>
<dbReference type="InterPro" id="IPR013783">
    <property type="entry name" value="Ig-like_fold"/>
</dbReference>
<dbReference type="Gene3D" id="2.60.40.10">
    <property type="entry name" value="Immunoglobulins"/>
    <property type="match status" value="2"/>
</dbReference>
<evidence type="ECO:0000256" key="2">
    <source>
        <dbReference type="ARBA" id="ARBA00022475"/>
    </source>
</evidence>
<dbReference type="GeneTree" id="ENSGT01100000263478"/>
<dbReference type="Proteomes" id="UP000001074">
    <property type="component" value="Unassembled WGS sequence"/>
</dbReference>
<dbReference type="InterPro" id="IPR007110">
    <property type="entry name" value="Ig-like_dom"/>
</dbReference>
<dbReference type="AlphaFoldDB" id="G1PK32"/>
<keyword evidence="5" id="KW-0677">Repeat</keyword>
<dbReference type="PANTHER" id="PTHR11738">
    <property type="entry name" value="MHC CLASS I NK CELL RECEPTOR"/>
    <property type="match status" value="1"/>
</dbReference>
<dbReference type="HOGENOM" id="CLU_021100_0_1_1"/>
<keyword evidence="8" id="KW-1015">Disulfide bond</keyword>
<dbReference type="FunFam" id="2.60.40.10:FF:000049">
    <property type="entry name" value="Leukocyte immunoglobulin-like receptor subfamily B member 1"/>
    <property type="match status" value="2"/>
</dbReference>
<feature type="compositionally biased region" description="Basic and acidic residues" evidence="11">
    <location>
        <begin position="49"/>
        <end position="60"/>
    </location>
</feature>
<evidence type="ECO:0000256" key="10">
    <source>
        <dbReference type="ARBA" id="ARBA00023319"/>
    </source>
</evidence>
<dbReference type="GO" id="GO:0019221">
    <property type="term" value="P:cytokine-mediated signaling pathway"/>
    <property type="evidence" value="ECO:0007669"/>
    <property type="project" value="TreeGrafter"/>
</dbReference>
<evidence type="ECO:0000256" key="6">
    <source>
        <dbReference type="ARBA" id="ARBA00022989"/>
    </source>
</evidence>
<dbReference type="CDD" id="cd05751">
    <property type="entry name" value="IgC2_D1_LILR_KIR_like"/>
    <property type="match status" value="1"/>
</dbReference>
<feature type="domain" description="Ig-like" evidence="13">
    <location>
        <begin position="115"/>
        <end position="187"/>
    </location>
</feature>
<feature type="domain" description="Ig-like" evidence="13">
    <location>
        <begin position="18"/>
        <end position="89"/>
    </location>
</feature>
<dbReference type="OMA" id="QCASWEK"/>
<evidence type="ECO:0000256" key="8">
    <source>
        <dbReference type="ARBA" id="ARBA00023157"/>
    </source>
</evidence>
<protein>
    <recommendedName>
        <fullName evidence="13">Ig-like domain-containing protein</fullName>
    </recommendedName>
</protein>
<dbReference type="PROSITE" id="PS50835">
    <property type="entry name" value="IG_LIKE"/>
    <property type="match status" value="2"/>
</dbReference>
<reference evidence="14" key="3">
    <citation type="submission" date="2025-09" db="UniProtKB">
        <authorList>
            <consortium name="Ensembl"/>
        </authorList>
    </citation>
    <scope>IDENTIFICATION</scope>
</reference>
<reference evidence="14" key="2">
    <citation type="submission" date="2025-08" db="UniProtKB">
        <authorList>
            <consortium name="Ensembl"/>
        </authorList>
    </citation>
    <scope>IDENTIFICATION</scope>
</reference>
<keyword evidence="3 12" id="KW-0812">Transmembrane</keyword>
<keyword evidence="10" id="KW-0393">Immunoglobulin domain</keyword>
<evidence type="ECO:0000259" key="13">
    <source>
        <dbReference type="PROSITE" id="PS50835"/>
    </source>
</evidence>
<keyword evidence="2" id="KW-1003">Cell membrane</keyword>
<feature type="region of interest" description="Disordered" evidence="11">
    <location>
        <begin position="279"/>
        <end position="301"/>
    </location>
</feature>
<name>G1PK32_MYOLU</name>
<comment type="subcellular location">
    <subcellularLocation>
        <location evidence="1">Cell membrane</location>
        <topology evidence="1">Single-pass membrane protein</topology>
    </subcellularLocation>
</comment>
<evidence type="ECO:0000256" key="1">
    <source>
        <dbReference type="ARBA" id="ARBA00004162"/>
    </source>
</evidence>
<feature type="compositionally biased region" description="Low complexity" evidence="11">
    <location>
        <begin position="327"/>
        <end position="336"/>
    </location>
</feature>